<name>A0ACC2XRZ9_9TREE</name>
<dbReference type="EMBL" id="JASBWV010000006">
    <property type="protein sequence ID" value="KAJ9126134.1"/>
    <property type="molecule type" value="Genomic_DNA"/>
</dbReference>
<evidence type="ECO:0000313" key="1">
    <source>
        <dbReference type="EMBL" id="KAJ9126134.1"/>
    </source>
</evidence>
<keyword evidence="2" id="KW-1185">Reference proteome</keyword>
<sequence length="466" mass="49776">MFPTNTLALLPLAAVALSALSAQPASARIGGNAVQHGVRHAKNAHVPVVNEIRRADNESPAKRSSSDKTKRKVKKRKNSCVARPSNATATLAPTSTRSSSAASSSSASWNNEWGVNTDSISASASTQSSSTHASATSSSAAATSSAATSYNSEWQLKETWSGNSFFDHWSFWSYDDPTHGTVKYVDAGTAWNEGLISINSKGNAIMKVDTTEQVSGGRKSVRIHGNLVYTGGLVLMDAVHMPTGCGTWPAWWSNGPNWPYGGEIDILEGINAFGDNQVSLHTGSGCHLAANDISMTGALTTGSYDSYNCASYETSNQGCGVRDSTNSDAYGAGYNTVGGGVYAMKWDKEGIKVWWFNRNSIPADITAEQPVPSGWGTPVADFPSTDCDPYKFFYEHFNIFDTTFCGDWAGADGVWNYAGYAGQDQSCAAMTGYSTCADYVLNKGSAFTEAYWEVAYVKYFNSTTAL</sequence>
<protein>
    <submittedName>
        <fullName evidence="1">Uncharacterized protein</fullName>
    </submittedName>
</protein>
<gene>
    <name evidence="1" type="ORF">QFC24_002407</name>
</gene>
<organism evidence="1 2">
    <name type="scientific">Naganishia onofrii</name>
    <dbReference type="NCBI Taxonomy" id="1851511"/>
    <lineage>
        <taxon>Eukaryota</taxon>
        <taxon>Fungi</taxon>
        <taxon>Dikarya</taxon>
        <taxon>Basidiomycota</taxon>
        <taxon>Agaricomycotina</taxon>
        <taxon>Tremellomycetes</taxon>
        <taxon>Filobasidiales</taxon>
        <taxon>Filobasidiaceae</taxon>
        <taxon>Naganishia</taxon>
    </lineage>
</organism>
<evidence type="ECO:0000313" key="2">
    <source>
        <dbReference type="Proteomes" id="UP001234202"/>
    </source>
</evidence>
<proteinExistence type="predicted"/>
<accession>A0ACC2XRZ9</accession>
<dbReference type="Proteomes" id="UP001234202">
    <property type="component" value="Unassembled WGS sequence"/>
</dbReference>
<reference evidence="1" key="1">
    <citation type="submission" date="2023-04" db="EMBL/GenBank/DDBJ databases">
        <title>Draft Genome sequencing of Naganishia species isolated from polar environments using Oxford Nanopore Technology.</title>
        <authorList>
            <person name="Leo P."/>
            <person name="Venkateswaran K."/>
        </authorList>
    </citation>
    <scope>NUCLEOTIDE SEQUENCE</scope>
    <source>
        <strain evidence="1">DBVPG 5303</strain>
    </source>
</reference>
<comment type="caution">
    <text evidence="1">The sequence shown here is derived from an EMBL/GenBank/DDBJ whole genome shotgun (WGS) entry which is preliminary data.</text>
</comment>